<keyword evidence="2" id="KW-0479">Metal-binding</keyword>
<feature type="domain" description="CENP-V/GFA" evidence="5">
    <location>
        <begin position="209"/>
        <end position="261"/>
    </location>
</feature>
<evidence type="ECO:0000259" key="5">
    <source>
        <dbReference type="Pfam" id="PF04828"/>
    </source>
</evidence>
<dbReference type="InterPro" id="IPR011057">
    <property type="entry name" value="Mss4-like_sf"/>
</dbReference>
<dbReference type="AlphaFoldDB" id="A0A9W9CVM3"/>
<comment type="similarity">
    <text evidence="1">Belongs to the Gfa family.</text>
</comment>
<evidence type="ECO:0000256" key="3">
    <source>
        <dbReference type="ARBA" id="ARBA00022833"/>
    </source>
</evidence>
<evidence type="ECO:0000313" key="7">
    <source>
        <dbReference type="Proteomes" id="UP001140453"/>
    </source>
</evidence>
<keyword evidence="7" id="KW-1185">Reference proteome</keyword>
<evidence type="ECO:0000256" key="4">
    <source>
        <dbReference type="ARBA" id="ARBA00023239"/>
    </source>
</evidence>
<keyword evidence="3" id="KW-0862">Zinc</keyword>
<gene>
    <name evidence="6" type="ORF">N0V93_006358</name>
</gene>
<protein>
    <recommendedName>
        <fullName evidence="5">CENP-V/GFA domain-containing protein</fullName>
    </recommendedName>
</protein>
<proteinExistence type="inferred from homology"/>
<dbReference type="Gene3D" id="2.170.150.70">
    <property type="match status" value="1"/>
</dbReference>
<dbReference type="GO" id="GO:0046872">
    <property type="term" value="F:metal ion binding"/>
    <property type="evidence" value="ECO:0007669"/>
    <property type="project" value="UniProtKB-KW"/>
</dbReference>
<evidence type="ECO:0000313" key="6">
    <source>
        <dbReference type="EMBL" id="KAJ4388897.1"/>
    </source>
</evidence>
<dbReference type="GO" id="GO:0016846">
    <property type="term" value="F:carbon-sulfur lyase activity"/>
    <property type="evidence" value="ECO:0007669"/>
    <property type="project" value="InterPro"/>
</dbReference>
<dbReference type="PANTHER" id="PTHR33337:SF40">
    <property type="entry name" value="CENP-V_GFA DOMAIN-CONTAINING PROTEIN-RELATED"/>
    <property type="match status" value="1"/>
</dbReference>
<dbReference type="PANTHER" id="PTHR33337">
    <property type="entry name" value="GFA DOMAIN-CONTAINING PROTEIN"/>
    <property type="match status" value="1"/>
</dbReference>
<dbReference type="EMBL" id="JAPEVB010000004">
    <property type="protein sequence ID" value="KAJ4388897.1"/>
    <property type="molecule type" value="Genomic_DNA"/>
</dbReference>
<name>A0A9W9CVM3_9PEZI</name>
<reference evidence="6" key="1">
    <citation type="submission" date="2022-10" db="EMBL/GenBank/DDBJ databases">
        <title>Tapping the CABI collections for fungal endophytes: first genome assemblies for Collariella, Neodidymelliopsis, Ascochyta clinopodiicola, Didymella pomorum, Didymosphaeria variabile, Neocosmospora piperis and Neocucurbitaria cava.</title>
        <authorList>
            <person name="Hill R."/>
        </authorList>
    </citation>
    <scope>NUCLEOTIDE SEQUENCE</scope>
    <source>
        <strain evidence="6">IMI 355082</strain>
    </source>
</reference>
<dbReference type="Pfam" id="PF04828">
    <property type="entry name" value="GFA"/>
    <property type="match status" value="1"/>
</dbReference>
<dbReference type="Proteomes" id="UP001140453">
    <property type="component" value="Unassembled WGS sequence"/>
</dbReference>
<accession>A0A9W9CVM3</accession>
<sequence length="301" mass="33744">MKKQLNSIGVSLYNKLQYAKHINVMKTRDGGLSIYLPKIRDRKMDDLSHWGQPEDDMARKVGVGEEDVLLARCHCGNVSFQIKRPDESSHIPQRSYPDLIHPCCSNPPARVAKQEDEKWWLRPPRRGISLPRSQAEDQSTPARYLAGNCACRSCRMTSGFEIQSWAFVPRSNIFFHIPRPATDQTDLATAKAAVSLDFNTLPTGILQSYSSSPGVARDFCAKCGATVFWREQQNAEVVDISVGLFDALEGARAENWLEWWTERVSFSEEAGTGRHGEVAARAEGLIESLKRGMKDFALRSG</sequence>
<evidence type="ECO:0000256" key="1">
    <source>
        <dbReference type="ARBA" id="ARBA00005495"/>
    </source>
</evidence>
<dbReference type="OrthoDB" id="5422068at2759"/>
<keyword evidence="4" id="KW-0456">Lyase</keyword>
<comment type="caution">
    <text evidence="6">The sequence shown here is derived from an EMBL/GenBank/DDBJ whole genome shotgun (WGS) entry which is preliminary data.</text>
</comment>
<dbReference type="InterPro" id="IPR006913">
    <property type="entry name" value="CENP-V/GFA"/>
</dbReference>
<dbReference type="SUPFAM" id="SSF51316">
    <property type="entry name" value="Mss4-like"/>
    <property type="match status" value="1"/>
</dbReference>
<organism evidence="6 7">
    <name type="scientific">Gnomoniopsis smithogilvyi</name>
    <dbReference type="NCBI Taxonomy" id="1191159"/>
    <lineage>
        <taxon>Eukaryota</taxon>
        <taxon>Fungi</taxon>
        <taxon>Dikarya</taxon>
        <taxon>Ascomycota</taxon>
        <taxon>Pezizomycotina</taxon>
        <taxon>Sordariomycetes</taxon>
        <taxon>Sordariomycetidae</taxon>
        <taxon>Diaporthales</taxon>
        <taxon>Gnomoniaceae</taxon>
        <taxon>Gnomoniopsis</taxon>
    </lineage>
</organism>
<evidence type="ECO:0000256" key="2">
    <source>
        <dbReference type="ARBA" id="ARBA00022723"/>
    </source>
</evidence>